<organism evidence="1 2">
    <name type="scientific">Thalassotalea eurytherma</name>
    <dbReference type="NCBI Taxonomy" id="1144278"/>
    <lineage>
        <taxon>Bacteria</taxon>
        <taxon>Pseudomonadati</taxon>
        <taxon>Pseudomonadota</taxon>
        <taxon>Gammaproteobacteria</taxon>
        <taxon>Alteromonadales</taxon>
        <taxon>Colwelliaceae</taxon>
        <taxon>Thalassotalea</taxon>
    </lineage>
</organism>
<dbReference type="EMBL" id="BSSU01000008">
    <property type="protein sequence ID" value="GLX82283.1"/>
    <property type="molecule type" value="Genomic_DNA"/>
</dbReference>
<protein>
    <submittedName>
        <fullName evidence="1">Uncharacterized protein</fullName>
    </submittedName>
</protein>
<gene>
    <name evidence="1" type="ORF">theurythT_17350</name>
</gene>
<evidence type="ECO:0000313" key="1">
    <source>
        <dbReference type="EMBL" id="GLX82283.1"/>
    </source>
</evidence>
<sequence length="30" mass="3405">MLFIDAVKILSYSMLTNPKDSGVVINIEHR</sequence>
<dbReference type="Proteomes" id="UP001157133">
    <property type="component" value="Unassembled WGS sequence"/>
</dbReference>
<comment type="caution">
    <text evidence="1">The sequence shown here is derived from an EMBL/GenBank/DDBJ whole genome shotgun (WGS) entry which is preliminary data.</text>
</comment>
<keyword evidence="2" id="KW-1185">Reference proteome</keyword>
<proteinExistence type="predicted"/>
<evidence type="ECO:0000313" key="2">
    <source>
        <dbReference type="Proteomes" id="UP001157133"/>
    </source>
</evidence>
<accession>A0ABQ6H271</accession>
<reference evidence="1 2" key="1">
    <citation type="submission" date="2023-03" db="EMBL/GenBank/DDBJ databases">
        <title>Draft genome sequence of Thalassotalea eurytherma JCM 18482T.</title>
        <authorList>
            <person name="Sawabe T."/>
        </authorList>
    </citation>
    <scope>NUCLEOTIDE SEQUENCE [LARGE SCALE GENOMIC DNA]</scope>
    <source>
        <strain evidence="1 2">JCM 18482</strain>
    </source>
</reference>
<name>A0ABQ6H271_9GAMM</name>